<sequence length="135" mass="15613">MPNNLQIIELNIDPKRLDQEKPEKDPYIAYRGSSAYIAGIFEGYGVGKPRRSGIIWASLQHCLQYFYSAPHNYTSTPPPTLLIIYTNIKNTMRSTRTGISDILGILEQYFFLNVSKILMILILRFIKQPSSHYWK</sequence>
<dbReference type="EMBL" id="CAVMJV010000060">
    <property type="protein sequence ID" value="CAK5086451.1"/>
    <property type="molecule type" value="Genomic_DNA"/>
</dbReference>
<comment type="caution">
    <text evidence="1">The sequence shown here is derived from an EMBL/GenBank/DDBJ whole genome shotgun (WGS) entry which is preliminary data.</text>
</comment>
<organism evidence="1 2">
    <name type="scientific">Meloidogyne enterolobii</name>
    <name type="common">Root-knot nematode worm</name>
    <name type="synonym">Meloidogyne mayaguensis</name>
    <dbReference type="NCBI Taxonomy" id="390850"/>
    <lineage>
        <taxon>Eukaryota</taxon>
        <taxon>Metazoa</taxon>
        <taxon>Ecdysozoa</taxon>
        <taxon>Nematoda</taxon>
        <taxon>Chromadorea</taxon>
        <taxon>Rhabditida</taxon>
        <taxon>Tylenchina</taxon>
        <taxon>Tylenchomorpha</taxon>
        <taxon>Tylenchoidea</taxon>
        <taxon>Meloidogynidae</taxon>
        <taxon>Meloidogyninae</taxon>
        <taxon>Meloidogyne</taxon>
    </lineage>
</organism>
<reference evidence="1" key="1">
    <citation type="submission" date="2023-11" db="EMBL/GenBank/DDBJ databases">
        <authorList>
            <person name="Poullet M."/>
        </authorList>
    </citation>
    <scope>NUCLEOTIDE SEQUENCE</scope>
    <source>
        <strain evidence="1">E1834</strain>
    </source>
</reference>
<evidence type="ECO:0000313" key="1">
    <source>
        <dbReference type="EMBL" id="CAK5086451.1"/>
    </source>
</evidence>
<keyword evidence="2" id="KW-1185">Reference proteome</keyword>
<protein>
    <submittedName>
        <fullName evidence="1">Uncharacterized protein</fullName>
    </submittedName>
</protein>
<name>A0ACB1A4U2_MELEN</name>
<dbReference type="Proteomes" id="UP001497535">
    <property type="component" value="Unassembled WGS sequence"/>
</dbReference>
<evidence type="ECO:0000313" key="2">
    <source>
        <dbReference type="Proteomes" id="UP001497535"/>
    </source>
</evidence>
<proteinExistence type="predicted"/>
<accession>A0ACB1A4U2</accession>
<gene>
    <name evidence="1" type="ORF">MENTE1834_LOCUS33950</name>
</gene>